<feature type="compositionally biased region" description="Basic and acidic residues" evidence="3">
    <location>
        <begin position="91"/>
        <end position="102"/>
    </location>
</feature>
<dbReference type="SMART" id="SM00360">
    <property type="entry name" value="RRM"/>
    <property type="match status" value="1"/>
</dbReference>
<evidence type="ECO:0000256" key="3">
    <source>
        <dbReference type="SAM" id="MobiDB-lite"/>
    </source>
</evidence>
<dbReference type="Gene3D" id="3.30.70.330">
    <property type="match status" value="1"/>
</dbReference>
<feature type="compositionally biased region" description="Basic and acidic residues" evidence="3">
    <location>
        <begin position="117"/>
        <end position="141"/>
    </location>
</feature>
<dbReference type="EMBL" id="QEAP01000186">
    <property type="protein sequence ID" value="TPX73434.1"/>
    <property type="molecule type" value="Genomic_DNA"/>
</dbReference>
<proteinExistence type="predicted"/>
<gene>
    <name evidence="5" type="ORF">CcCBS67573_g05306</name>
</gene>
<dbReference type="PANTHER" id="PTHR48027">
    <property type="entry name" value="HETEROGENEOUS NUCLEAR RIBONUCLEOPROTEIN 87F-RELATED"/>
    <property type="match status" value="1"/>
</dbReference>
<evidence type="ECO:0000313" key="5">
    <source>
        <dbReference type="EMBL" id="TPX73434.1"/>
    </source>
</evidence>
<dbReference type="SUPFAM" id="SSF54928">
    <property type="entry name" value="RNA-binding domain, RBD"/>
    <property type="match status" value="1"/>
</dbReference>
<feature type="compositionally biased region" description="Low complexity" evidence="3">
    <location>
        <begin position="103"/>
        <end position="112"/>
    </location>
</feature>
<name>A0A507FB65_9FUNG</name>
<dbReference type="AlphaFoldDB" id="A0A507FB65"/>
<dbReference type="GO" id="GO:0003723">
    <property type="term" value="F:RNA binding"/>
    <property type="evidence" value="ECO:0007669"/>
    <property type="project" value="UniProtKB-UniRule"/>
</dbReference>
<keyword evidence="6" id="KW-1185">Reference proteome</keyword>
<dbReference type="InterPro" id="IPR000504">
    <property type="entry name" value="RRM_dom"/>
</dbReference>
<dbReference type="InterPro" id="IPR012677">
    <property type="entry name" value="Nucleotide-bd_a/b_plait_sf"/>
</dbReference>
<dbReference type="Pfam" id="PF00076">
    <property type="entry name" value="RRM_1"/>
    <property type="match status" value="1"/>
</dbReference>
<reference evidence="5 6" key="1">
    <citation type="journal article" date="2019" name="Sci. Rep.">
        <title>Comparative genomics of chytrid fungi reveal insights into the obligate biotrophic and pathogenic lifestyle of Synchytrium endobioticum.</title>
        <authorList>
            <person name="van de Vossenberg B.T.L.H."/>
            <person name="Warris S."/>
            <person name="Nguyen H.D.T."/>
            <person name="van Gent-Pelzer M.P.E."/>
            <person name="Joly D.L."/>
            <person name="van de Geest H.C."/>
            <person name="Bonants P.J.M."/>
            <person name="Smith D.S."/>
            <person name="Levesque C.A."/>
            <person name="van der Lee T.A.J."/>
        </authorList>
    </citation>
    <scope>NUCLEOTIDE SEQUENCE [LARGE SCALE GENOMIC DNA]</scope>
    <source>
        <strain evidence="5 6">CBS 675.73</strain>
    </source>
</reference>
<evidence type="ECO:0000256" key="2">
    <source>
        <dbReference type="PROSITE-ProRule" id="PRU00176"/>
    </source>
</evidence>
<organism evidence="5 6">
    <name type="scientific">Chytriomyces confervae</name>
    <dbReference type="NCBI Taxonomy" id="246404"/>
    <lineage>
        <taxon>Eukaryota</taxon>
        <taxon>Fungi</taxon>
        <taxon>Fungi incertae sedis</taxon>
        <taxon>Chytridiomycota</taxon>
        <taxon>Chytridiomycota incertae sedis</taxon>
        <taxon>Chytridiomycetes</taxon>
        <taxon>Chytridiales</taxon>
        <taxon>Chytriomycetaceae</taxon>
        <taxon>Chytriomyces</taxon>
    </lineage>
</organism>
<protein>
    <recommendedName>
        <fullName evidence="4">RRM domain-containing protein</fullName>
    </recommendedName>
</protein>
<evidence type="ECO:0000313" key="6">
    <source>
        <dbReference type="Proteomes" id="UP000320333"/>
    </source>
</evidence>
<dbReference type="Proteomes" id="UP000320333">
    <property type="component" value="Unassembled WGS sequence"/>
</dbReference>
<sequence length="141" mass="15685">MSLIFRRLFQTSTAAFEKKNIFVGNLAWSVKESDLSTLFSQVGKVDSVRIITDRESGRSRGFGFVEMEEADALAAIEKLNGADLGGRELRANLAEPKEDRPPRQGGFQQRPGGFRGGNREGGNRDGNRSFERRDGGNNDRY</sequence>
<feature type="domain" description="RRM" evidence="4">
    <location>
        <begin position="19"/>
        <end position="96"/>
    </location>
</feature>
<comment type="caution">
    <text evidence="5">The sequence shown here is derived from an EMBL/GenBank/DDBJ whole genome shotgun (WGS) entry which is preliminary data.</text>
</comment>
<dbReference type="OrthoDB" id="439808at2759"/>
<keyword evidence="1 2" id="KW-0694">RNA-binding</keyword>
<dbReference type="InterPro" id="IPR035979">
    <property type="entry name" value="RBD_domain_sf"/>
</dbReference>
<accession>A0A507FB65</accession>
<evidence type="ECO:0000256" key="1">
    <source>
        <dbReference type="ARBA" id="ARBA00022884"/>
    </source>
</evidence>
<dbReference type="InterPro" id="IPR052462">
    <property type="entry name" value="SLIRP/GR-RBP-like"/>
</dbReference>
<feature type="region of interest" description="Disordered" evidence="3">
    <location>
        <begin position="91"/>
        <end position="141"/>
    </location>
</feature>
<evidence type="ECO:0000259" key="4">
    <source>
        <dbReference type="PROSITE" id="PS50102"/>
    </source>
</evidence>
<dbReference type="STRING" id="246404.A0A507FB65"/>
<dbReference type="PROSITE" id="PS50102">
    <property type="entry name" value="RRM"/>
    <property type="match status" value="1"/>
</dbReference>